<evidence type="ECO:0000313" key="3">
    <source>
        <dbReference type="Proteomes" id="UP000478052"/>
    </source>
</evidence>
<dbReference type="Pfam" id="PF05699">
    <property type="entry name" value="Dimer_Tnp_hAT"/>
    <property type="match status" value="1"/>
</dbReference>
<evidence type="ECO:0000313" key="2">
    <source>
        <dbReference type="EMBL" id="KAF0732744.1"/>
    </source>
</evidence>
<dbReference type="EMBL" id="VUJU01008296">
    <property type="protein sequence ID" value="KAF0732744.1"/>
    <property type="molecule type" value="Genomic_DNA"/>
</dbReference>
<organism evidence="2 3">
    <name type="scientific">Aphis craccivora</name>
    <name type="common">Cowpea aphid</name>
    <dbReference type="NCBI Taxonomy" id="307492"/>
    <lineage>
        <taxon>Eukaryota</taxon>
        <taxon>Metazoa</taxon>
        <taxon>Ecdysozoa</taxon>
        <taxon>Arthropoda</taxon>
        <taxon>Hexapoda</taxon>
        <taxon>Insecta</taxon>
        <taxon>Pterygota</taxon>
        <taxon>Neoptera</taxon>
        <taxon>Paraneoptera</taxon>
        <taxon>Hemiptera</taxon>
        <taxon>Sternorrhyncha</taxon>
        <taxon>Aphidomorpha</taxon>
        <taxon>Aphidoidea</taxon>
        <taxon>Aphididae</taxon>
        <taxon>Aphidini</taxon>
        <taxon>Aphis</taxon>
        <taxon>Aphis</taxon>
    </lineage>
</organism>
<comment type="caution">
    <text evidence="2">The sequence shown here is derived from an EMBL/GenBank/DDBJ whole genome shotgun (WGS) entry which is preliminary data.</text>
</comment>
<evidence type="ECO:0000259" key="1">
    <source>
        <dbReference type="Pfam" id="PF05699"/>
    </source>
</evidence>
<dbReference type="InterPro" id="IPR008906">
    <property type="entry name" value="HATC_C_dom"/>
</dbReference>
<dbReference type="Proteomes" id="UP000478052">
    <property type="component" value="Unassembled WGS sequence"/>
</dbReference>
<name>A0A6G0WYW1_APHCR</name>
<keyword evidence="3" id="KW-1185">Reference proteome</keyword>
<accession>A0A6G0WYW1</accession>
<dbReference type="OrthoDB" id="6779353at2759"/>
<proteinExistence type="predicted"/>
<sequence length="92" mass="10579">MWHNIEQVNDFTNLNISKLAKLVFTLPHSNAEAERIFSVVNDVKIKKRNRISDDDTLNDVTVIRSSFQDKNISSADFKITKSHIDLYNVTIS</sequence>
<dbReference type="AlphaFoldDB" id="A0A6G0WYW1"/>
<reference evidence="2 3" key="1">
    <citation type="submission" date="2019-08" db="EMBL/GenBank/DDBJ databases">
        <title>Whole genome of Aphis craccivora.</title>
        <authorList>
            <person name="Voronova N.V."/>
            <person name="Shulinski R.S."/>
            <person name="Bandarenka Y.V."/>
            <person name="Zhorov D.G."/>
            <person name="Warner D."/>
        </authorList>
    </citation>
    <scope>NUCLEOTIDE SEQUENCE [LARGE SCALE GENOMIC DNA]</scope>
    <source>
        <strain evidence="2">180601</strain>
        <tissue evidence="2">Whole Body</tissue>
    </source>
</reference>
<protein>
    <submittedName>
        <fullName evidence="2">Protein FAM200B-like</fullName>
    </submittedName>
</protein>
<feature type="domain" description="HAT C-terminal dimerisation" evidence="1">
    <location>
        <begin position="15"/>
        <end position="56"/>
    </location>
</feature>
<dbReference type="GO" id="GO:0046983">
    <property type="term" value="F:protein dimerization activity"/>
    <property type="evidence" value="ECO:0007669"/>
    <property type="project" value="InterPro"/>
</dbReference>
<gene>
    <name evidence="2" type="ORF">FWK35_00029430</name>
</gene>